<dbReference type="EMBL" id="BMNR01000001">
    <property type="protein sequence ID" value="GGK11312.1"/>
    <property type="molecule type" value="Genomic_DNA"/>
</dbReference>
<reference evidence="2" key="1">
    <citation type="journal article" date="2014" name="Int. J. Syst. Evol. Microbiol.">
        <title>Complete genome sequence of Corynebacterium casei LMG S-19264T (=DSM 44701T), isolated from a smear-ripened cheese.</title>
        <authorList>
            <consortium name="US DOE Joint Genome Institute (JGI-PGF)"/>
            <person name="Walter F."/>
            <person name="Albersmeier A."/>
            <person name="Kalinowski J."/>
            <person name="Ruckert C."/>
        </authorList>
    </citation>
    <scope>NUCLEOTIDE SEQUENCE</scope>
    <source>
        <strain evidence="2">JCM 12862</strain>
    </source>
</reference>
<sequence length="257" mass="29539">MEPNKFEKHIKNTLEKRTIQPSKDAWNKLEDKLNASENHQKSNYFMWIGIAASIVGILLVVSQFFNDNQMDNIEPVIVNNPKIETQDEPTQIAVEKMDDNKQNKVSEKSDYKIKPAIITKTPVLKIHPKEQEPIALSEPVVSDKDIVPENPIINHVEIKQNKLSLEDEKIQDVIAQVQSLKDRNHTVTDNEIELLLQQAQKDIRQQQMYDENSGVVDAQLLLEDVETDLDQSFREKAFEALKANFNFIKTAVAKRND</sequence>
<dbReference type="RefSeq" id="WP_188649398.1">
    <property type="nucleotide sequence ID" value="NZ_BMNR01000001.1"/>
</dbReference>
<comment type="caution">
    <text evidence="2">The sequence shown here is derived from an EMBL/GenBank/DDBJ whole genome shotgun (WGS) entry which is preliminary data.</text>
</comment>
<keyword evidence="1" id="KW-0812">Transmembrane</keyword>
<accession>A0A8J3BIN2</accession>
<proteinExistence type="predicted"/>
<organism evidence="2 3">
    <name type="scientific">Yeosuana aromativorans</name>
    <dbReference type="NCBI Taxonomy" id="288019"/>
    <lineage>
        <taxon>Bacteria</taxon>
        <taxon>Pseudomonadati</taxon>
        <taxon>Bacteroidota</taxon>
        <taxon>Flavobacteriia</taxon>
        <taxon>Flavobacteriales</taxon>
        <taxon>Flavobacteriaceae</taxon>
        <taxon>Yeosuana</taxon>
    </lineage>
</organism>
<name>A0A8J3BIN2_9FLAO</name>
<protein>
    <submittedName>
        <fullName evidence="2">Uncharacterized protein</fullName>
    </submittedName>
</protein>
<dbReference type="AlphaFoldDB" id="A0A8J3BIN2"/>
<reference evidence="2" key="2">
    <citation type="submission" date="2020-09" db="EMBL/GenBank/DDBJ databases">
        <authorList>
            <person name="Sun Q."/>
            <person name="Ohkuma M."/>
        </authorList>
    </citation>
    <scope>NUCLEOTIDE SEQUENCE</scope>
    <source>
        <strain evidence="2">JCM 12862</strain>
    </source>
</reference>
<evidence type="ECO:0000313" key="3">
    <source>
        <dbReference type="Proteomes" id="UP000612329"/>
    </source>
</evidence>
<keyword evidence="1" id="KW-1133">Transmembrane helix</keyword>
<feature type="transmembrane region" description="Helical" evidence="1">
    <location>
        <begin position="44"/>
        <end position="65"/>
    </location>
</feature>
<evidence type="ECO:0000256" key="1">
    <source>
        <dbReference type="SAM" id="Phobius"/>
    </source>
</evidence>
<gene>
    <name evidence="2" type="ORF">GCM10007962_01920</name>
</gene>
<dbReference type="Proteomes" id="UP000612329">
    <property type="component" value="Unassembled WGS sequence"/>
</dbReference>
<evidence type="ECO:0000313" key="2">
    <source>
        <dbReference type="EMBL" id="GGK11312.1"/>
    </source>
</evidence>
<keyword evidence="3" id="KW-1185">Reference proteome</keyword>
<keyword evidence="1" id="KW-0472">Membrane</keyword>